<dbReference type="Proteomes" id="UP000192491">
    <property type="component" value="Unassembled WGS sequence"/>
</dbReference>
<proteinExistence type="predicted"/>
<evidence type="ECO:0008006" key="4">
    <source>
        <dbReference type="Google" id="ProtNLM"/>
    </source>
</evidence>
<evidence type="ECO:0000256" key="1">
    <source>
        <dbReference type="SAM" id="SignalP"/>
    </source>
</evidence>
<accession>A0A1Y1QLX4</accession>
<feature type="signal peptide" evidence="1">
    <location>
        <begin position="1"/>
        <end position="20"/>
    </location>
</feature>
<sequence>MKITPWLAASLFCFSASASADAPFIEHTSGFFGSSMPLAECREQGKKAFSALGITEKTSTNPRNEVVGFKGDYKVVLYCVSDEGGCDEPAEPYASGGTIIVAGGNYATVKGLVDGVKAKLKLQ</sequence>
<gene>
    <name evidence="2" type="ORF">BWK73_24305</name>
</gene>
<reference evidence="2 3" key="1">
    <citation type="submission" date="2017-01" db="EMBL/GenBank/DDBJ databases">
        <title>Novel large sulfur bacteria in the metagenomes of groundwater-fed chemosynthetic microbial mats in the Lake Huron basin.</title>
        <authorList>
            <person name="Sharrar A.M."/>
            <person name="Flood B.E."/>
            <person name="Bailey J.V."/>
            <person name="Jones D.S."/>
            <person name="Biddanda B."/>
            <person name="Ruberg S.A."/>
            <person name="Marcus D.N."/>
            <person name="Dick G.J."/>
        </authorList>
    </citation>
    <scope>NUCLEOTIDE SEQUENCE [LARGE SCALE GENOMIC DNA]</scope>
    <source>
        <strain evidence="2">A8</strain>
    </source>
</reference>
<evidence type="ECO:0000313" key="3">
    <source>
        <dbReference type="Proteomes" id="UP000192491"/>
    </source>
</evidence>
<keyword evidence="1" id="KW-0732">Signal</keyword>
<protein>
    <recommendedName>
        <fullName evidence="4">DUF3718 domain-containing protein</fullName>
    </recommendedName>
</protein>
<comment type="caution">
    <text evidence="2">The sequence shown here is derived from an EMBL/GenBank/DDBJ whole genome shotgun (WGS) entry which is preliminary data.</text>
</comment>
<evidence type="ECO:0000313" key="2">
    <source>
        <dbReference type="EMBL" id="OQX08866.1"/>
    </source>
</evidence>
<organism evidence="2 3">
    <name type="scientific">Thiothrix lacustris</name>
    <dbReference type="NCBI Taxonomy" id="525917"/>
    <lineage>
        <taxon>Bacteria</taxon>
        <taxon>Pseudomonadati</taxon>
        <taxon>Pseudomonadota</taxon>
        <taxon>Gammaproteobacteria</taxon>
        <taxon>Thiotrichales</taxon>
        <taxon>Thiotrichaceae</taxon>
        <taxon>Thiothrix</taxon>
    </lineage>
</organism>
<feature type="chain" id="PRO_5013367718" description="DUF3718 domain-containing protein" evidence="1">
    <location>
        <begin position="21"/>
        <end position="123"/>
    </location>
</feature>
<name>A0A1Y1QLX4_9GAMM</name>
<dbReference type="AlphaFoldDB" id="A0A1Y1QLX4"/>
<dbReference type="EMBL" id="MTEJ01000162">
    <property type="protein sequence ID" value="OQX08866.1"/>
    <property type="molecule type" value="Genomic_DNA"/>
</dbReference>